<name>A0ABX0LZG3_9BURK</name>
<organism evidence="2 3">
    <name type="scientific">Massilia rubra</name>
    <dbReference type="NCBI Taxonomy" id="2607910"/>
    <lineage>
        <taxon>Bacteria</taxon>
        <taxon>Pseudomonadati</taxon>
        <taxon>Pseudomonadota</taxon>
        <taxon>Betaproteobacteria</taxon>
        <taxon>Burkholderiales</taxon>
        <taxon>Oxalobacteraceae</taxon>
        <taxon>Telluria group</taxon>
        <taxon>Massilia</taxon>
    </lineage>
</organism>
<feature type="transmembrane region" description="Helical" evidence="1">
    <location>
        <begin position="20"/>
        <end position="41"/>
    </location>
</feature>
<reference evidence="2 3" key="1">
    <citation type="submission" date="2019-09" db="EMBL/GenBank/DDBJ databases">
        <title>Taxonomy of Antarctic Massilia spp.: description of Massilia rubra sp. nov., Massilia aquatica sp. nov., Massilia mucilaginosa sp. nov., Massilia frigida sp. nov. isolated from streams, lakes and regoliths.</title>
        <authorList>
            <person name="Holochova P."/>
            <person name="Sedlacek I."/>
            <person name="Kralova S."/>
            <person name="Maslanova I."/>
            <person name="Busse H.-J."/>
            <person name="Stankova E."/>
            <person name="Vrbovska V."/>
            <person name="Kovarovic V."/>
            <person name="Bartak M."/>
            <person name="Svec P."/>
            <person name="Pantucek R."/>
        </authorList>
    </citation>
    <scope>NUCLEOTIDE SEQUENCE [LARGE SCALE GENOMIC DNA]</scope>
    <source>
        <strain evidence="2 3">CCM 8692</strain>
    </source>
</reference>
<keyword evidence="1" id="KW-0812">Transmembrane</keyword>
<evidence type="ECO:0000313" key="2">
    <source>
        <dbReference type="EMBL" id="NHZ37680.1"/>
    </source>
</evidence>
<evidence type="ECO:0000313" key="3">
    <source>
        <dbReference type="Proteomes" id="UP000785613"/>
    </source>
</evidence>
<feature type="transmembrane region" description="Helical" evidence="1">
    <location>
        <begin position="91"/>
        <end position="112"/>
    </location>
</feature>
<proteinExistence type="predicted"/>
<dbReference type="RefSeq" id="WP_223164602.1">
    <property type="nucleotide sequence ID" value="NZ_VUYU01000032.1"/>
</dbReference>
<keyword evidence="3" id="KW-1185">Reference proteome</keyword>
<dbReference type="EMBL" id="VUYU01000032">
    <property type="protein sequence ID" value="NHZ37680.1"/>
    <property type="molecule type" value="Genomic_DNA"/>
</dbReference>
<feature type="transmembrane region" description="Helical" evidence="1">
    <location>
        <begin position="53"/>
        <end position="71"/>
    </location>
</feature>
<sequence length="116" mass="12434">MGDELMMRERLLSKLLHACAPLLVWALHFFFCYVWVAALCAPGLIDGEAPRRSVVGLVSVLALGLCLWLAWRARHVLAKASEATRLSDWASAGSAVLAVAGVAWTSLPALMLDGCG</sequence>
<keyword evidence="1" id="KW-1133">Transmembrane helix</keyword>
<protein>
    <submittedName>
        <fullName evidence="2">Uncharacterized protein</fullName>
    </submittedName>
</protein>
<keyword evidence="1" id="KW-0472">Membrane</keyword>
<comment type="caution">
    <text evidence="2">The sequence shown here is derived from an EMBL/GenBank/DDBJ whole genome shotgun (WGS) entry which is preliminary data.</text>
</comment>
<accession>A0ABX0LZG3</accession>
<gene>
    <name evidence="2" type="ORF">F0185_29375</name>
</gene>
<evidence type="ECO:0000256" key="1">
    <source>
        <dbReference type="SAM" id="Phobius"/>
    </source>
</evidence>
<dbReference type="Proteomes" id="UP000785613">
    <property type="component" value="Unassembled WGS sequence"/>
</dbReference>